<dbReference type="InterPro" id="IPR002885">
    <property type="entry name" value="PPR_rpt"/>
</dbReference>
<dbReference type="PROSITE" id="PS51375">
    <property type="entry name" value="PPR"/>
    <property type="match status" value="1"/>
</dbReference>
<reference evidence="3" key="1">
    <citation type="submission" date="2024-03" db="EMBL/GenBank/DDBJ databases">
        <title>WGS assembly of Saponaria officinalis var. Norfolk2.</title>
        <authorList>
            <person name="Jenkins J."/>
            <person name="Shu S."/>
            <person name="Grimwood J."/>
            <person name="Barry K."/>
            <person name="Goodstein D."/>
            <person name="Schmutz J."/>
            <person name="Leebens-Mack J."/>
            <person name="Osbourn A."/>
        </authorList>
    </citation>
    <scope>NUCLEOTIDE SEQUENCE [LARGE SCALE GENOMIC DNA]</scope>
    <source>
        <strain evidence="3">JIC</strain>
    </source>
</reference>
<name>A0AAW1IML6_SAPOF</name>
<evidence type="ECO:0008006" key="5">
    <source>
        <dbReference type="Google" id="ProtNLM"/>
    </source>
</evidence>
<dbReference type="InterPro" id="IPR011990">
    <property type="entry name" value="TPR-like_helical_dom_sf"/>
</dbReference>
<accession>A0AAW1IML6</accession>
<dbReference type="NCBIfam" id="TIGR00756">
    <property type="entry name" value="PPR"/>
    <property type="match status" value="1"/>
</dbReference>
<protein>
    <recommendedName>
        <fullName evidence="5">Pentatricopeptide repeat-containing protein</fullName>
    </recommendedName>
</protein>
<evidence type="ECO:0000256" key="2">
    <source>
        <dbReference type="PROSITE-ProRule" id="PRU00708"/>
    </source>
</evidence>
<dbReference type="AlphaFoldDB" id="A0AAW1IML6"/>
<proteinExistence type="predicted"/>
<gene>
    <name evidence="3" type="ORF">RND81_09G163600</name>
</gene>
<dbReference type="EMBL" id="JBDFQZ010000009">
    <property type="protein sequence ID" value="KAK9690923.1"/>
    <property type="molecule type" value="Genomic_DNA"/>
</dbReference>
<dbReference type="Pfam" id="PF13041">
    <property type="entry name" value="PPR_2"/>
    <property type="match status" value="1"/>
</dbReference>
<keyword evidence="1" id="KW-0677">Repeat</keyword>
<sequence>MASIINLDECTYNTIIKGFLNANNVVKALDYLDSMRSQGFAADATTASLFLGFLTYPNVIDADKALLQKYVLDSDDYTANVILMLLTDPNVSDADKALLQKYFLGRQG</sequence>
<comment type="caution">
    <text evidence="3">The sequence shown here is derived from an EMBL/GenBank/DDBJ whole genome shotgun (WGS) entry which is preliminary data.</text>
</comment>
<organism evidence="3 4">
    <name type="scientific">Saponaria officinalis</name>
    <name type="common">Common soapwort</name>
    <name type="synonym">Lychnis saponaria</name>
    <dbReference type="NCBI Taxonomy" id="3572"/>
    <lineage>
        <taxon>Eukaryota</taxon>
        <taxon>Viridiplantae</taxon>
        <taxon>Streptophyta</taxon>
        <taxon>Embryophyta</taxon>
        <taxon>Tracheophyta</taxon>
        <taxon>Spermatophyta</taxon>
        <taxon>Magnoliopsida</taxon>
        <taxon>eudicotyledons</taxon>
        <taxon>Gunneridae</taxon>
        <taxon>Pentapetalae</taxon>
        <taxon>Caryophyllales</taxon>
        <taxon>Caryophyllaceae</taxon>
        <taxon>Caryophylleae</taxon>
        <taxon>Saponaria</taxon>
    </lineage>
</organism>
<dbReference type="Proteomes" id="UP001443914">
    <property type="component" value="Unassembled WGS sequence"/>
</dbReference>
<dbReference type="Gene3D" id="1.25.40.10">
    <property type="entry name" value="Tetratricopeptide repeat domain"/>
    <property type="match status" value="1"/>
</dbReference>
<evidence type="ECO:0000256" key="1">
    <source>
        <dbReference type="ARBA" id="ARBA00022737"/>
    </source>
</evidence>
<feature type="repeat" description="PPR" evidence="2">
    <location>
        <begin position="8"/>
        <end position="42"/>
    </location>
</feature>
<evidence type="ECO:0000313" key="3">
    <source>
        <dbReference type="EMBL" id="KAK9690923.1"/>
    </source>
</evidence>
<evidence type="ECO:0000313" key="4">
    <source>
        <dbReference type="Proteomes" id="UP001443914"/>
    </source>
</evidence>
<keyword evidence="4" id="KW-1185">Reference proteome</keyword>